<dbReference type="PANTHER" id="PTHR21064">
    <property type="entry name" value="AMINOGLYCOSIDE PHOSPHOTRANSFERASE DOMAIN-CONTAINING PROTEIN-RELATED"/>
    <property type="match status" value="1"/>
</dbReference>
<keyword evidence="4" id="KW-1185">Reference proteome</keyword>
<evidence type="ECO:0000313" key="3">
    <source>
        <dbReference type="EMBL" id="MBB3988304.1"/>
    </source>
</evidence>
<reference evidence="3 4" key="1">
    <citation type="submission" date="2020-08" db="EMBL/GenBank/DDBJ databases">
        <title>Genomic Encyclopedia of Type Strains, Phase IV (KMG-IV): sequencing the most valuable type-strain genomes for metagenomic binning, comparative biology and taxonomic classification.</title>
        <authorList>
            <person name="Goeker M."/>
        </authorList>
    </citation>
    <scope>NUCLEOTIDE SEQUENCE [LARGE SCALE GENOMIC DNA]</scope>
    <source>
        <strain evidence="3 4">DSM 102235</strain>
    </source>
</reference>
<evidence type="ECO:0000259" key="2">
    <source>
        <dbReference type="Pfam" id="PF01636"/>
    </source>
</evidence>
<organism evidence="3 4">
    <name type="scientific">Sagittula marina</name>
    <dbReference type="NCBI Taxonomy" id="943940"/>
    <lineage>
        <taxon>Bacteria</taxon>
        <taxon>Pseudomonadati</taxon>
        <taxon>Pseudomonadota</taxon>
        <taxon>Alphaproteobacteria</taxon>
        <taxon>Rhodobacterales</taxon>
        <taxon>Roseobacteraceae</taxon>
        <taxon>Sagittula</taxon>
    </lineage>
</organism>
<accession>A0A7W6DZQ5</accession>
<sequence length="358" mass="38631">MPVASVNKGTGPVSEDWFQAALAPMATRPEHGDTSHAVHMLAQHYGIDTEIVPLASEVERTDELRLPDGRRLILKTSARPEAVESFAFQSGTLSDLEAYADVIAPKVLRTRDGALMFRDGRTCGYVQTRLEGAPLHAEEQTPAIARQSGQALGRLNLALARCDPPSTRRPVLWHIGCWTRLSALSCHLPDGPLAEHVRAAMADYLSQVAPRLDALDWQITHNDPSPHNMLETRGGTGFIDFGDGGWNPRLQDLAVAAGHMVTDPELPLGGAEQVLAGYASVIPLSDLDRAVIVGLMRARQAALVLINAWRSHLFPDQAIYINKNVARSQNGLAILSRLDARAEAAAVTAALSQPPQAA</sequence>
<gene>
    <name evidence="3" type="ORF">GGQ68_004661</name>
</gene>
<protein>
    <submittedName>
        <fullName evidence="3">Ser/Thr protein kinase RdoA (MazF antagonist)</fullName>
    </submittedName>
</protein>
<dbReference type="SUPFAM" id="SSF56112">
    <property type="entry name" value="Protein kinase-like (PK-like)"/>
    <property type="match status" value="1"/>
</dbReference>
<dbReference type="InterPro" id="IPR002575">
    <property type="entry name" value="Aminoglycoside_PTrfase"/>
</dbReference>
<dbReference type="InterPro" id="IPR050249">
    <property type="entry name" value="Pseudomonas-type_ThrB"/>
</dbReference>
<comment type="caution">
    <text evidence="3">The sequence shown here is derived from an EMBL/GenBank/DDBJ whole genome shotgun (WGS) entry which is preliminary data.</text>
</comment>
<name>A0A7W6DZQ5_9RHOB</name>
<dbReference type="InterPro" id="IPR011009">
    <property type="entry name" value="Kinase-like_dom_sf"/>
</dbReference>
<dbReference type="AlphaFoldDB" id="A0A7W6DZQ5"/>
<evidence type="ECO:0000313" key="4">
    <source>
        <dbReference type="Proteomes" id="UP000541426"/>
    </source>
</evidence>
<comment type="similarity">
    <text evidence="1">Belongs to the pseudomonas-type ThrB family.</text>
</comment>
<feature type="domain" description="Aminoglycoside phosphotransferase" evidence="2">
    <location>
        <begin position="53"/>
        <end position="267"/>
    </location>
</feature>
<dbReference type="RefSeq" id="WP_344717035.1">
    <property type="nucleotide sequence ID" value="NZ_BAABBZ010000053.1"/>
</dbReference>
<dbReference type="Pfam" id="PF01636">
    <property type="entry name" value="APH"/>
    <property type="match status" value="1"/>
</dbReference>
<proteinExistence type="inferred from homology"/>
<keyword evidence="3" id="KW-0418">Kinase</keyword>
<dbReference type="EMBL" id="JACIEJ010000019">
    <property type="protein sequence ID" value="MBB3988304.1"/>
    <property type="molecule type" value="Genomic_DNA"/>
</dbReference>
<evidence type="ECO:0000256" key="1">
    <source>
        <dbReference type="ARBA" id="ARBA00038240"/>
    </source>
</evidence>
<dbReference type="GO" id="GO:0019202">
    <property type="term" value="F:amino acid kinase activity"/>
    <property type="evidence" value="ECO:0007669"/>
    <property type="project" value="TreeGrafter"/>
</dbReference>
<dbReference type="Gene3D" id="3.90.1200.10">
    <property type="match status" value="1"/>
</dbReference>
<dbReference type="Proteomes" id="UP000541426">
    <property type="component" value="Unassembled WGS sequence"/>
</dbReference>
<dbReference type="PANTHER" id="PTHR21064:SF6">
    <property type="entry name" value="AMINOGLYCOSIDE PHOSPHOTRANSFERASE DOMAIN-CONTAINING PROTEIN"/>
    <property type="match status" value="1"/>
</dbReference>
<keyword evidence="3" id="KW-0808">Transferase</keyword>